<sequence length="192" mass="21724">MHRRDHFGPEHLILHHHHHHHHHHPNGPGDHHDHEHHLHLQLTHVTGAIPFLNPTHAAYRTTTTTSSSTSTTTTTTPHPNRAPGSQIHRLWRARDTRKGRHALRITTSAPTQNQTPTPTPEPPNHHHHRPLRTPAHPTTHPRIILHVLKAMLTTCPYGDLSYLVAVTFTLGSAIWLVNACFVWLPRQDPGTG</sequence>
<gene>
    <name evidence="3" type="ORF">BP00DRAFT_451191</name>
</gene>
<keyword evidence="2" id="KW-0472">Membrane</keyword>
<feature type="non-terminal residue" evidence="3">
    <location>
        <position position="192"/>
    </location>
</feature>
<evidence type="ECO:0000256" key="1">
    <source>
        <dbReference type="SAM" id="MobiDB-lite"/>
    </source>
</evidence>
<protein>
    <submittedName>
        <fullName evidence="3">Uncharacterized protein</fullName>
    </submittedName>
</protein>
<keyword evidence="2" id="KW-0812">Transmembrane</keyword>
<feature type="compositionally biased region" description="Basic residues" evidence="1">
    <location>
        <begin position="16"/>
        <end position="25"/>
    </location>
</feature>
<organism evidence="3 4">
    <name type="scientific">Aspergillus indologenus CBS 114.80</name>
    <dbReference type="NCBI Taxonomy" id="1450541"/>
    <lineage>
        <taxon>Eukaryota</taxon>
        <taxon>Fungi</taxon>
        <taxon>Dikarya</taxon>
        <taxon>Ascomycota</taxon>
        <taxon>Pezizomycotina</taxon>
        <taxon>Eurotiomycetes</taxon>
        <taxon>Eurotiomycetidae</taxon>
        <taxon>Eurotiales</taxon>
        <taxon>Aspergillaceae</taxon>
        <taxon>Aspergillus</taxon>
        <taxon>Aspergillus subgen. Circumdati</taxon>
    </lineage>
</organism>
<accession>A0A2V5HUL3</accession>
<proteinExistence type="predicted"/>
<name>A0A2V5HUL3_9EURO</name>
<feature type="transmembrane region" description="Helical" evidence="2">
    <location>
        <begin position="160"/>
        <end position="184"/>
    </location>
</feature>
<dbReference type="Proteomes" id="UP000248817">
    <property type="component" value="Unassembled WGS sequence"/>
</dbReference>
<evidence type="ECO:0000313" key="4">
    <source>
        <dbReference type="Proteomes" id="UP000248817"/>
    </source>
</evidence>
<feature type="compositionally biased region" description="Low complexity" evidence="1">
    <location>
        <begin position="61"/>
        <end position="76"/>
    </location>
</feature>
<feature type="compositionally biased region" description="Basic residues" evidence="1">
    <location>
        <begin position="89"/>
        <end position="103"/>
    </location>
</feature>
<keyword evidence="2" id="KW-1133">Transmembrane helix</keyword>
<evidence type="ECO:0000313" key="3">
    <source>
        <dbReference type="EMBL" id="PYI26392.1"/>
    </source>
</evidence>
<feature type="region of interest" description="Disordered" evidence="1">
    <location>
        <begin position="16"/>
        <end position="36"/>
    </location>
</feature>
<reference evidence="3 4" key="1">
    <citation type="submission" date="2018-02" db="EMBL/GenBank/DDBJ databases">
        <title>The genomes of Aspergillus section Nigri reveals drivers in fungal speciation.</title>
        <authorList>
            <consortium name="DOE Joint Genome Institute"/>
            <person name="Vesth T.C."/>
            <person name="Nybo J."/>
            <person name="Theobald S."/>
            <person name="Brandl J."/>
            <person name="Frisvad J.C."/>
            <person name="Nielsen K.F."/>
            <person name="Lyhne E.K."/>
            <person name="Kogle M.E."/>
            <person name="Kuo A."/>
            <person name="Riley R."/>
            <person name="Clum A."/>
            <person name="Nolan M."/>
            <person name="Lipzen A."/>
            <person name="Salamov A."/>
            <person name="Henrissat B."/>
            <person name="Wiebenga A."/>
            <person name="De vries R.P."/>
            <person name="Grigoriev I.V."/>
            <person name="Mortensen U.H."/>
            <person name="Andersen M.R."/>
            <person name="Baker S.E."/>
        </authorList>
    </citation>
    <scope>NUCLEOTIDE SEQUENCE [LARGE SCALE GENOMIC DNA]</scope>
    <source>
        <strain evidence="3 4">CBS 114.80</strain>
    </source>
</reference>
<dbReference type="EMBL" id="KZ825598">
    <property type="protein sequence ID" value="PYI26392.1"/>
    <property type="molecule type" value="Genomic_DNA"/>
</dbReference>
<evidence type="ECO:0000256" key="2">
    <source>
        <dbReference type="SAM" id="Phobius"/>
    </source>
</evidence>
<dbReference type="AlphaFoldDB" id="A0A2V5HUL3"/>
<feature type="compositionally biased region" description="Low complexity" evidence="1">
    <location>
        <begin position="106"/>
        <end position="116"/>
    </location>
</feature>
<feature type="region of interest" description="Disordered" evidence="1">
    <location>
        <begin position="61"/>
        <end position="137"/>
    </location>
</feature>
<keyword evidence="4" id="KW-1185">Reference proteome</keyword>